<dbReference type="GO" id="GO:0005813">
    <property type="term" value="C:centrosome"/>
    <property type="evidence" value="ECO:0007669"/>
    <property type="project" value="InterPro"/>
</dbReference>
<feature type="region of interest" description="Disordered" evidence="2">
    <location>
        <begin position="1054"/>
        <end position="1083"/>
    </location>
</feature>
<feature type="region of interest" description="Disordered" evidence="2">
    <location>
        <begin position="19"/>
        <end position="472"/>
    </location>
</feature>
<reference evidence="5" key="1">
    <citation type="submission" date="2015-02" db="EMBL/GenBank/DDBJ databases">
        <title>Genome sequencing for Strongylocentrotus purpuratus.</title>
        <authorList>
            <person name="Murali S."/>
            <person name="Liu Y."/>
            <person name="Vee V."/>
            <person name="English A."/>
            <person name="Wang M."/>
            <person name="Skinner E."/>
            <person name="Han Y."/>
            <person name="Muzny D.M."/>
            <person name="Worley K.C."/>
            <person name="Gibbs R.A."/>
        </authorList>
    </citation>
    <scope>NUCLEOTIDE SEQUENCE</scope>
</reference>
<dbReference type="Pfam" id="PF24578">
    <property type="entry name" value="CSPP1_C"/>
    <property type="match status" value="1"/>
</dbReference>
<feature type="compositionally biased region" description="Basic and acidic residues" evidence="2">
    <location>
        <begin position="1025"/>
        <end position="1035"/>
    </location>
</feature>
<proteinExistence type="predicted"/>
<feature type="domain" description="Centrosome and spindle pole-associated protein 1 C-terminal" evidence="3">
    <location>
        <begin position="1104"/>
        <end position="1159"/>
    </location>
</feature>
<feature type="compositionally biased region" description="Polar residues" evidence="2">
    <location>
        <begin position="153"/>
        <end position="200"/>
    </location>
</feature>
<feature type="compositionally biased region" description="Polar residues" evidence="2">
    <location>
        <begin position="1205"/>
        <end position="1222"/>
    </location>
</feature>
<organism evidence="4 5">
    <name type="scientific">Strongylocentrotus purpuratus</name>
    <name type="common">Purple sea urchin</name>
    <dbReference type="NCBI Taxonomy" id="7668"/>
    <lineage>
        <taxon>Eukaryota</taxon>
        <taxon>Metazoa</taxon>
        <taxon>Echinodermata</taxon>
        <taxon>Eleutherozoa</taxon>
        <taxon>Echinozoa</taxon>
        <taxon>Echinoidea</taxon>
        <taxon>Euechinoidea</taxon>
        <taxon>Echinacea</taxon>
        <taxon>Camarodonta</taxon>
        <taxon>Echinidea</taxon>
        <taxon>Strongylocentrotidae</taxon>
        <taxon>Strongylocentrotus</taxon>
    </lineage>
</organism>
<feature type="compositionally biased region" description="Basic and acidic residues" evidence="2">
    <location>
        <begin position="398"/>
        <end position="411"/>
    </location>
</feature>
<feature type="compositionally biased region" description="Basic and acidic residues" evidence="2">
    <location>
        <begin position="241"/>
        <end position="263"/>
    </location>
</feature>
<feature type="compositionally biased region" description="Basic and acidic residues" evidence="2">
    <location>
        <begin position="823"/>
        <end position="924"/>
    </location>
</feature>
<dbReference type="CTD" id="79848"/>
<feature type="compositionally biased region" description="Polar residues" evidence="2">
    <location>
        <begin position="456"/>
        <end position="472"/>
    </location>
</feature>
<feature type="region of interest" description="Disordered" evidence="2">
    <location>
        <begin position="1108"/>
        <end position="1137"/>
    </location>
</feature>
<feature type="coiled-coil region" evidence="1">
    <location>
        <begin position="677"/>
        <end position="704"/>
    </location>
</feature>
<dbReference type="Proteomes" id="UP000007110">
    <property type="component" value="Unassembled WGS sequence"/>
</dbReference>
<evidence type="ECO:0000313" key="5">
    <source>
        <dbReference type="Proteomes" id="UP000007110"/>
    </source>
</evidence>
<feature type="compositionally biased region" description="Basic and acidic residues" evidence="2">
    <location>
        <begin position="347"/>
        <end position="367"/>
    </location>
</feature>
<dbReference type="PANTHER" id="PTHR21616">
    <property type="entry name" value="CENTROSOME SPINDLE POLE ASSOCIATED PROTEIN"/>
    <property type="match status" value="1"/>
</dbReference>
<feature type="compositionally biased region" description="Basic and acidic residues" evidence="2">
    <location>
        <begin position="319"/>
        <end position="329"/>
    </location>
</feature>
<feature type="region of interest" description="Disordered" evidence="2">
    <location>
        <begin position="1158"/>
        <end position="1235"/>
    </location>
</feature>
<reference evidence="4" key="2">
    <citation type="submission" date="2021-01" db="UniProtKB">
        <authorList>
            <consortium name="EnsemblMetazoa"/>
        </authorList>
    </citation>
    <scope>IDENTIFICATION</scope>
</reference>
<evidence type="ECO:0000313" key="4">
    <source>
        <dbReference type="EnsemblMetazoa" id="XP_030838518"/>
    </source>
</evidence>
<name>A0A7M7NP72_STRPU</name>
<dbReference type="PANTHER" id="PTHR21616:SF2">
    <property type="entry name" value="CENTROSOME AND SPINDLE POLE-ASSOCIATED PROTEIN 1"/>
    <property type="match status" value="1"/>
</dbReference>
<keyword evidence="1" id="KW-0175">Coiled coil</keyword>
<dbReference type="InterPro" id="IPR058191">
    <property type="entry name" value="CSPP1_C"/>
</dbReference>
<evidence type="ECO:0000256" key="2">
    <source>
        <dbReference type="SAM" id="MobiDB-lite"/>
    </source>
</evidence>
<dbReference type="GO" id="GO:0005874">
    <property type="term" value="C:microtubule"/>
    <property type="evidence" value="ECO:0007669"/>
    <property type="project" value="InterPro"/>
</dbReference>
<dbReference type="GO" id="GO:0032467">
    <property type="term" value="P:positive regulation of cytokinesis"/>
    <property type="evidence" value="ECO:0007669"/>
    <property type="project" value="InterPro"/>
</dbReference>
<evidence type="ECO:0000259" key="3">
    <source>
        <dbReference type="Pfam" id="PF24578"/>
    </source>
</evidence>
<feature type="compositionally biased region" description="Basic and acidic residues" evidence="2">
    <location>
        <begin position="124"/>
        <end position="142"/>
    </location>
</feature>
<feature type="compositionally biased region" description="Basic residues" evidence="2">
    <location>
        <begin position="1120"/>
        <end position="1130"/>
    </location>
</feature>
<dbReference type="EnsemblMetazoa" id="XM_030982658">
    <property type="protein sequence ID" value="XP_030838518"/>
    <property type="gene ID" value="LOC100892823"/>
</dbReference>
<feature type="compositionally biased region" description="Basic and acidic residues" evidence="2">
    <location>
        <begin position="20"/>
        <end position="30"/>
    </location>
</feature>
<feature type="region of interest" description="Disordered" evidence="2">
    <location>
        <begin position="1270"/>
        <end position="1296"/>
    </location>
</feature>
<sequence>MSAEDDIDRFIQQQKRKIAREREDLQHSNEKQISVPLSNGYPNGDIVLKENRPPKPLTNQHKGHKQSDEPGLPVGNYITTKEKLQKEREAEYRRFIQEKNNRSSTKRTNIEGDGMSLPIGERLSAQDRARSQRNKEYNDFLKQKGGSRRKGQDQGTELTNGGGQHQSASGPPNSYGQQQPSNGYNQHQPLSQYQQGNDSYNAPRLQQEASSQTPVPRGYDDLPPRAPRKGWATPQPLEYDDILRRKREEEKRYRQYDDIDFYRPRLKPAHSDPYLNRYEEDGRRSSRPEYYDDYDRRRVRFSDEVTPPAPRDGPSYSDRLTRPRQRESLEEPILYDWSQSKGGRSRTFTDGDRRKPALKQDDLERPPRAKSATLPVDTGLPLGQRDTGSATRRKKEQYRKELEQQMEEAKAAKKREKAMDQSPGFPGSTKPSAAQVQQPPPQSYTPSFHQQQQQQYGNRPQPVSTTPYPGSQYGIQDIQSQVPSYNAGSRPYSQIAQPKEPIGDLGLKEALAKSQPKLLERPFSLNYPQPSTINQPSTNTDPYMYYGMRNPLEPDPNPKSQAGKIWVGEMTKSLSNLGGMVHGLPHSAAADGSFSSPIMERYLLLQKQQQQLLQQQQQLEQQFPSSLIGPNQLNQQLSNPVLSKQAAAQFRGESAIQNFVGDSNLSPRSQANAPSYREQLLIQMKEKENKKNVENAAKAAYEAKIEKEIEVYDPWGKGGAGAPMRDKKGKIVADLKQLHNRNETILNDPNRKDLQLYAGSANAPPTNPAAALGPGQEVSPLLAAAALAGGGPGPGPGLAPGPAYGRIKGSITGAVPDAAADSSRNEYQDQLRQQVEDKKRRELEEKEKIRLEEEKEEKRLAAQRDRIQKEYNAEIERKKQKEEMQRKQKEDLEKQLEDKRKEADEKKKGANEKRRREADEKLRNTDINQNVNNLSLPRGTSPPIPTLRTKEPELQRISSPPIPTHQKKEETKRPPPQPARRSTQSPPVPTLQKRDKKVVEPDSQDDDFPSASERSSSPPVPAVSTKERGGPKDETNVVGALSAMRVQLAYEQQRIQSQLDKHRDYDPYNPMPKAAHAPRRGSPQVDVFELARHKGSVAVMRNMNHQAAEDFDGLKDRSGSRTRQKVKKNYPNKPDSDVNLEAQQMALLREQQEKLEAMRKGRKATTNDIPRMTDIGRGSPAIPLDSDSAFIGIDSGETHMPKTASRPTRSSAVPSPVNSQPRKTGRSVSRLDHDDLDKIIAKSQARSDAIETLHDHDSDPDDILNKFLSKKSYDSRPPSGKSEDLSLWLKPSLGQT</sequence>
<accession>A0A7M7NP72</accession>
<feature type="compositionally biased region" description="Polar residues" evidence="2">
    <location>
        <begin position="31"/>
        <end position="41"/>
    </location>
</feature>
<feature type="region of interest" description="Disordered" evidence="2">
    <location>
        <begin position="790"/>
        <end position="1039"/>
    </location>
</feature>
<feature type="compositionally biased region" description="Basic and acidic residues" evidence="2">
    <location>
        <begin position="277"/>
        <end position="303"/>
    </location>
</feature>
<dbReference type="GeneID" id="100892823"/>
<feature type="compositionally biased region" description="Polar residues" evidence="2">
    <location>
        <begin position="925"/>
        <end position="935"/>
    </location>
</feature>
<dbReference type="GO" id="GO:0000922">
    <property type="term" value="C:spindle pole"/>
    <property type="evidence" value="ECO:0007669"/>
    <property type="project" value="InterPro"/>
</dbReference>
<keyword evidence="5" id="KW-1185">Reference proteome</keyword>
<feature type="compositionally biased region" description="Polar residues" evidence="2">
    <location>
        <begin position="337"/>
        <end position="346"/>
    </location>
</feature>
<dbReference type="InterPro" id="IPR026708">
    <property type="entry name" value="CSPP1"/>
</dbReference>
<dbReference type="RefSeq" id="XP_030838518.1">
    <property type="nucleotide sequence ID" value="XM_030982658.1"/>
</dbReference>
<evidence type="ECO:0000256" key="1">
    <source>
        <dbReference type="SAM" id="Coils"/>
    </source>
</evidence>
<protein>
    <recommendedName>
        <fullName evidence="3">Centrosome and spindle pole-associated protein 1 C-terminal domain-containing protein</fullName>
    </recommendedName>
</protein>
<feature type="compositionally biased region" description="Basic and acidic residues" evidence="2">
    <location>
        <begin position="80"/>
        <end position="101"/>
    </location>
</feature>